<evidence type="ECO:0000256" key="3">
    <source>
        <dbReference type="ARBA" id="ARBA00023163"/>
    </source>
</evidence>
<dbReference type="InterPro" id="IPR009072">
    <property type="entry name" value="Histone-fold"/>
</dbReference>
<organism evidence="7 8">
    <name type="scientific">Mycena indigotica</name>
    <dbReference type="NCBI Taxonomy" id="2126181"/>
    <lineage>
        <taxon>Eukaryota</taxon>
        <taxon>Fungi</taxon>
        <taxon>Dikarya</taxon>
        <taxon>Basidiomycota</taxon>
        <taxon>Agaricomycotina</taxon>
        <taxon>Agaricomycetes</taxon>
        <taxon>Agaricomycetidae</taxon>
        <taxon>Agaricales</taxon>
        <taxon>Marasmiineae</taxon>
        <taxon>Mycenaceae</taxon>
        <taxon>Mycena</taxon>
    </lineage>
</organism>
<dbReference type="Pfam" id="PF07524">
    <property type="entry name" value="Bromo_TP"/>
    <property type="match status" value="1"/>
</dbReference>
<protein>
    <submittedName>
        <fullName evidence="7">BTP domain-containing protein</fullName>
    </submittedName>
</protein>
<dbReference type="InterPro" id="IPR037818">
    <property type="entry name" value="TAF8"/>
</dbReference>
<dbReference type="SUPFAM" id="SSF47113">
    <property type="entry name" value="Histone-fold"/>
    <property type="match status" value="1"/>
</dbReference>
<dbReference type="CDD" id="cd00076">
    <property type="entry name" value="HFD_SF"/>
    <property type="match status" value="1"/>
</dbReference>
<keyword evidence="3" id="KW-0804">Transcription</keyword>
<evidence type="ECO:0000256" key="4">
    <source>
        <dbReference type="ARBA" id="ARBA00023242"/>
    </source>
</evidence>
<keyword evidence="8" id="KW-1185">Reference proteome</keyword>
<dbReference type="EMBL" id="JACAZF010000008">
    <property type="protein sequence ID" value="KAF7297171.1"/>
    <property type="molecule type" value="Genomic_DNA"/>
</dbReference>
<proteinExistence type="predicted"/>
<keyword evidence="4" id="KW-0539">Nucleus</keyword>
<dbReference type="PANTHER" id="PTHR46469">
    <property type="entry name" value="TRANSCRIPTION INITIATION FACTOR TFIID SUBUNIT 8"/>
    <property type="match status" value="1"/>
</dbReference>
<evidence type="ECO:0000259" key="6">
    <source>
        <dbReference type="SMART" id="SM00576"/>
    </source>
</evidence>
<dbReference type="GO" id="GO:0005669">
    <property type="term" value="C:transcription factor TFIID complex"/>
    <property type="evidence" value="ECO:0007669"/>
    <property type="project" value="InterPro"/>
</dbReference>
<evidence type="ECO:0000313" key="8">
    <source>
        <dbReference type="Proteomes" id="UP000636479"/>
    </source>
</evidence>
<evidence type="ECO:0000256" key="5">
    <source>
        <dbReference type="SAM" id="MobiDB-lite"/>
    </source>
</evidence>
<feature type="region of interest" description="Disordered" evidence="5">
    <location>
        <begin position="396"/>
        <end position="416"/>
    </location>
</feature>
<sequence>MENAANKLLETASHRTMHAVGFSRASAQASAVLTDLLARYVSLAALTCAKYAQHAGRTTVSFTDALEALDEMGFSLEDLIGYMREGKELSRYALYSGRRVEELHELRAHLGRRVREDSFPLKFQEYDGQEEDEGMEVDMEEMDSDDEPPWKRQRTMDWEGHIPDFLPPFPATEVPDSPRAESPPPMHPMGTTGALGLQMTALSTSAADYLEQVPYDESTLADVPAWHLPGTAPAAPPKLPAAPTQTTEFALYKAFHHILKNPQRTPGQATPMRHRVVVALLTYTQLIPRWDLPDSMYASSSHAPPRAWPIVPTFAIPTSDSVAPRRFPASSRIVAAPDRLVPVVGAQGSRLPDLARRVLPPQIYSRVTRLVHPPVLSRGPRMLTYGYPAPAPWNSFEDKSSINDKDREPPRLPDAQLYMTWEYDAKDFRAPLRRPRGSTTANSSSAQPQNSKRSSRVIV</sequence>
<feature type="compositionally biased region" description="Polar residues" evidence="5">
    <location>
        <begin position="437"/>
        <end position="452"/>
    </location>
</feature>
<feature type="compositionally biased region" description="Basic and acidic residues" evidence="5">
    <location>
        <begin position="396"/>
        <end position="411"/>
    </location>
</feature>
<dbReference type="PANTHER" id="PTHR46469:SF1">
    <property type="entry name" value="TRANSCRIPTION INITIATION FACTOR TFIID SUBUNIT 8"/>
    <property type="match status" value="1"/>
</dbReference>
<dbReference type="OrthoDB" id="436852at2759"/>
<feature type="region of interest" description="Disordered" evidence="5">
    <location>
        <begin position="429"/>
        <end position="459"/>
    </location>
</feature>
<name>A0A8H6SCS8_9AGAR</name>
<evidence type="ECO:0000256" key="2">
    <source>
        <dbReference type="ARBA" id="ARBA00023015"/>
    </source>
</evidence>
<evidence type="ECO:0000256" key="1">
    <source>
        <dbReference type="ARBA" id="ARBA00004123"/>
    </source>
</evidence>
<accession>A0A8H6SCS8</accession>
<dbReference type="Proteomes" id="UP000636479">
    <property type="component" value="Unassembled WGS sequence"/>
</dbReference>
<keyword evidence="2" id="KW-0805">Transcription regulation</keyword>
<comment type="subcellular location">
    <subcellularLocation>
        <location evidence="1">Nucleus</location>
    </subcellularLocation>
</comment>
<feature type="domain" description="Bromodomain associated" evidence="6">
    <location>
        <begin position="2"/>
        <end position="78"/>
    </location>
</feature>
<dbReference type="AlphaFoldDB" id="A0A8H6SCS8"/>
<comment type="caution">
    <text evidence="7">The sequence shown here is derived from an EMBL/GenBank/DDBJ whole genome shotgun (WGS) entry which is preliminary data.</text>
</comment>
<gene>
    <name evidence="7" type="ORF">MIND_00950200</name>
</gene>
<dbReference type="InterPro" id="IPR006565">
    <property type="entry name" value="BTP"/>
</dbReference>
<dbReference type="GeneID" id="59348634"/>
<dbReference type="Gene3D" id="1.10.20.10">
    <property type="entry name" value="Histone, subunit A"/>
    <property type="match status" value="1"/>
</dbReference>
<dbReference type="GO" id="GO:0006367">
    <property type="term" value="P:transcription initiation at RNA polymerase II promoter"/>
    <property type="evidence" value="ECO:0007669"/>
    <property type="project" value="TreeGrafter"/>
</dbReference>
<reference evidence="7" key="1">
    <citation type="submission" date="2020-05" db="EMBL/GenBank/DDBJ databases">
        <title>Mycena genomes resolve the evolution of fungal bioluminescence.</title>
        <authorList>
            <person name="Tsai I.J."/>
        </authorList>
    </citation>
    <scope>NUCLEOTIDE SEQUENCE</scope>
    <source>
        <strain evidence="7">171206Taipei</strain>
    </source>
</reference>
<dbReference type="RefSeq" id="XP_037217530.1">
    <property type="nucleotide sequence ID" value="XM_037366118.1"/>
</dbReference>
<evidence type="ECO:0000313" key="7">
    <source>
        <dbReference type="EMBL" id="KAF7297171.1"/>
    </source>
</evidence>
<dbReference type="GO" id="GO:0046982">
    <property type="term" value="F:protein heterodimerization activity"/>
    <property type="evidence" value="ECO:0007669"/>
    <property type="project" value="InterPro"/>
</dbReference>
<dbReference type="SMART" id="SM00576">
    <property type="entry name" value="BTP"/>
    <property type="match status" value="1"/>
</dbReference>